<gene>
    <name evidence="1" type="ORF">A11S_1364</name>
</gene>
<sequence>MSDVSAKSAFDADGRPKPSIDKRLLEFVTLLDGVVGTRHTFRVEYNSLRDFEIQFTDRDLQDRAYNKLRVTMDDQGQYAVTHTGAMDFSASSNMNARAARMTINGWIDVLQKTYQFDCQSNLHRRRCERAEMLGVKKLTF</sequence>
<dbReference type="RefSeq" id="WP_015467707.1">
    <property type="nucleotide sequence ID" value="NC_020812.1"/>
</dbReference>
<dbReference type="OrthoDB" id="9827554at2"/>
<evidence type="ECO:0000313" key="2">
    <source>
        <dbReference type="Proteomes" id="UP000011932"/>
    </source>
</evidence>
<organism evidence="1 2">
    <name type="scientific">Micavibrio aeruginosavorus EPB</name>
    <dbReference type="NCBI Taxonomy" id="349215"/>
    <lineage>
        <taxon>Bacteria</taxon>
        <taxon>Pseudomonadati</taxon>
        <taxon>Bdellovibrionota</taxon>
        <taxon>Bdellovibrionia</taxon>
        <taxon>Bdellovibrionales</taxon>
        <taxon>Pseudobdellovibrionaceae</taxon>
        <taxon>Micavibrio</taxon>
    </lineage>
</organism>
<name>M4VG33_9BACT</name>
<dbReference type="HOGENOM" id="CLU_1832836_0_0_5"/>
<proteinExistence type="predicted"/>
<dbReference type="Proteomes" id="UP000011932">
    <property type="component" value="Chromosome"/>
</dbReference>
<protein>
    <submittedName>
        <fullName evidence="1">Uncharacterized protein</fullName>
    </submittedName>
</protein>
<evidence type="ECO:0000313" key="1">
    <source>
        <dbReference type="EMBL" id="AGH98173.1"/>
    </source>
</evidence>
<dbReference type="KEGG" id="man:A11S_1364"/>
<dbReference type="EMBL" id="CP003538">
    <property type="protein sequence ID" value="AGH98173.1"/>
    <property type="molecule type" value="Genomic_DNA"/>
</dbReference>
<dbReference type="AlphaFoldDB" id="M4VG33"/>
<reference evidence="1 2" key="1">
    <citation type="journal article" date="2013" name="ISME J.">
        <title>By their genes ye shall know them: genomic signatures of predatory bacteria.</title>
        <authorList>
            <person name="Pasternak Z."/>
            <person name="Pietrokovski S."/>
            <person name="Rotem O."/>
            <person name="Gophna U."/>
            <person name="Lurie-Weinberger M.N."/>
            <person name="Jurkevitch E."/>
        </authorList>
    </citation>
    <scope>NUCLEOTIDE SEQUENCE [LARGE SCALE GENOMIC DNA]</scope>
    <source>
        <strain evidence="1">EPB</strain>
    </source>
</reference>
<accession>M4VG33</accession>